<sequence>MRIHFEDHGQDFLTWQLDNNGIVVDSSPFQADLWCGVEVDKPGMLKVGGLVSCRHPNYVLTTTLRYPIAAIEPDMTAEAFTAKYPVGTACRYYPIAGSAKHRKTKTRSEAWALGHGAVIVKIEGSTGGVDINHLVMEPAP</sequence>
<dbReference type="RefSeq" id="WP_377318156.1">
    <property type="nucleotide sequence ID" value="NZ_JBHSNF010000001.1"/>
</dbReference>
<organism evidence="1 2">
    <name type="scientific">Rhodanobacter ginsengisoli</name>
    <dbReference type="NCBI Taxonomy" id="418646"/>
    <lineage>
        <taxon>Bacteria</taxon>
        <taxon>Pseudomonadati</taxon>
        <taxon>Pseudomonadota</taxon>
        <taxon>Gammaproteobacteria</taxon>
        <taxon>Lysobacterales</taxon>
        <taxon>Rhodanobacteraceae</taxon>
        <taxon>Rhodanobacter</taxon>
    </lineage>
</organism>
<keyword evidence="2" id="KW-1185">Reference proteome</keyword>
<proteinExistence type="predicted"/>
<reference evidence="2" key="1">
    <citation type="journal article" date="2019" name="Int. J. Syst. Evol. Microbiol.">
        <title>The Global Catalogue of Microorganisms (GCM) 10K type strain sequencing project: providing services to taxonomists for standard genome sequencing and annotation.</title>
        <authorList>
            <consortium name="The Broad Institute Genomics Platform"/>
            <consortium name="The Broad Institute Genome Sequencing Center for Infectious Disease"/>
            <person name="Wu L."/>
            <person name="Ma J."/>
        </authorList>
    </citation>
    <scope>NUCLEOTIDE SEQUENCE [LARGE SCALE GENOMIC DNA]</scope>
    <source>
        <strain evidence="2">CGMCC 1.16619</strain>
    </source>
</reference>
<evidence type="ECO:0000313" key="2">
    <source>
        <dbReference type="Proteomes" id="UP001596114"/>
    </source>
</evidence>
<name>A0ABW0QKX0_9GAMM</name>
<gene>
    <name evidence="1" type="ORF">ACFPPA_05790</name>
</gene>
<comment type="caution">
    <text evidence="1">The sequence shown here is derived from an EMBL/GenBank/DDBJ whole genome shotgun (WGS) entry which is preliminary data.</text>
</comment>
<protein>
    <submittedName>
        <fullName evidence="1">Uncharacterized protein</fullName>
    </submittedName>
</protein>
<dbReference type="Proteomes" id="UP001596114">
    <property type="component" value="Unassembled WGS sequence"/>
</dbReference>
<accession>A0ABW0QKX0</accession>
<evidence type="ECO:0000313" key="1">
    <source>
        <dbReference type="EMBL" id="MFC5525251.1"/>
    </source>
</evidence>
<dbReference type="EMBL" id="JBHSNF010000001">
    <property type="protein sequence ID" value="MFC5525251.1"/>
    <property type="molecule type" value="Genomic_DNA"/>
</dbReference>